<evidence type="ECO:0000313" key="10">
    <source>
        <dbReference type="Proteomes" id="UP001238334"/>
    </source>
</evidence>
<dbReference type="CDD" id="cd06261">
    <property type="entry name" value="TM_PBP2"/>
    <property type="match status" value="1"/>
</dbReference>
<evidence type="ECO:0000256" key="2">
    <source>
        <dbReference type="ARBA" id="ARBA00022448"/>
    </source>
</evidence>
<gene>
    <name evidence="9" type="primary">oppB</name>
    <name evidence="9" type="ORF">QPJ95_08480</name>
</gene>
<proteinExistence type="inferred from homology"/>
<keyword evidence="10" id="KW-1185">Reference proteome</keyword>
<dbReference type="PANTHER" id="PTHR30465:SF74">
    <property type="entry name" value="OLIGOPEPTIDE TRANSPORT SYSTEM PERMEASE PROTEIN OPPB"/>
    <property type="match status" value="1"/>
</dbReference>
<dbReference type="RefSeq" id="WP_270917374.1">
    <property type="nucleotide sequence ID" value="NZ_CP127247.1"/>
</dbReference>
<feature type="transmembrane region" description="Helical" evidence="7">
    <location>
        <begin position="130"/>
        <end position="160"/>
    </location>
</feature>
<feature type="transmembrane region" description="Helical" evidence="7">
    <location>
        <begin position="104"/>
        <end position="123"/>
    </location>
</feature>
<feature type="transmembrane region" description="Helical" evidence="7">
    <location>
        <begin position="9"/>
        <end position="30"/>
    </location>
</feature>
<accession>A0A9Y2L3W7</accession>
<dbReference type="AlphaFoldDB" id="A0A9Y2L3W7"/>
<dbReference type="InterPro" id="IPR035906">
    <property type="entry name" value="MetI-like_sf"/>
</dbReference>
<feature type="transmembrane region" description="Helical" evidence="7">
    <location>
        <begin position="172"/>
        <end position="191"/>
    </location>
</feature>
<dbReference type="Pfam" id="PF00528">
    <property type="entry name" value="BPD_transp_1"/>
    <property type="match status" value="1"/>
</dbReference>
<organism evidence="9 10">
    <name type="scientific">Parasedimentitalea psychrophila</name>
    <dbReference type="NCBI Taxonomy" id="2997337"/>
    <lineage>
        <taxon>Bacteria</taxon>
        <taxon>Pseudomonadati</taxon>
        <taxon>Pseudomonadota</taxon>
        <taxon>Alphaproteobacteria</taxon>
        <taxon>Rhodobacterales</taxon>
        <taxon>Paracoccaceae</taxon>
        <taxon>Parasedimentitalea</taxon>
    </lineage>
</organism>
<evidence type="ECO:0000256" key="4">
    <source>
        <dbReference type="ARBA" id="ARBA00022692"/>
    </source>
</evidence>
<reference evidence="9 10" key="1">
    <citation type="submission" date="2023-06" db="EMBL/GenBank/DDBJ databases">
        <title>Parasedimentitalea psychrophila sp. nov., a psychrophilic bacterium isolated from deep-sea sediment.</title>
        <authorList>
            <person name="Li A."/>
        </authorList>
    </citation>
    <scope>NUCLEOTIDE SEQUENCE [LARGE SCALE GENOMIC DNA]</scope>
    <source>
        <strain evidence="9 10">QS115</strain>
    </source>
</reference>
<name>A0A9Y2L3W7_9RHOB</name>
<keyword evidence="6 7" id="KW-0472">Membrane</keyword>
<dbReference type="KEGG" id="ppso:QPJ95_08480"/>
<keyword evidence="4 7" id="KW-0812">Transmembrane</keyword>
<comment type="similarity">
    <text evidence="7">Belongs to the binding-protein-dependent transport system permease family.</text>
</comment>
<dbReference type="InterPro" id="IPR045621">
    <property type="entry name" value="BPD_transp_1_N"/>
</dbReference>
<evidence type="ECO:0000256" key="6">
    <source>
        <dbReference type="ARBA" id="ARBA00023136"/>
    </source>
</evidence>
<comment type="subcellular location">
    <subcellularLocation>
        <location evidence="1 7">Cell membrane</location>
        <topology evidence="1 7">Multi-pass membrane protein</topology>
    </subcellularLocation>
</comment>
<protein>
    <submittedName>
        <fullName evidence="9">Oligopeptide ABC transporter permease OppB</fullName>
    </submittedName>
</protein>
<dbReference type="PROSITE" id="PS50928">
    <property type="entry name" value="ABC_TM1"/>
    <property type="match status" value="1"/>
</dbReference>
<dbReference type="PANTHER" id="PTHR30465">
    <property type="entry name" value="INNER MEMBRANE ABC TRANSPORTER"/>
    <property type="match status" value="1"/>
</dbReference>
<dbReference type="Pfam" id="PF19300">
    <property type="entry name" value="BPD_transp_1_N"/>
    <property type="match status" value="1"/>
</dbReference>
<evidence type="ECO:0000259" key="8">
    <source>
        <dbReference type="PROSITE" id="PS50928"/>
    </source>
</evidence>
<keyword evidence="3" id="KW-1003">Cell membrane</keyword>
<dbReference type="NCBIfam" id="NF007008">
    <property type="entry name" value="PRK09471.1"/>
    <property type="match status" value="1"/>
</dbReference>
<dbReference type="Proteomes" id="UP001238334">
    <property type="component" value="Chromosome"/>
</dbReference>
<feature type="domain" description="ABC transmembrane type-1" evidence="8">
    <location>
        <begin position="95"/>
        <end position="294"/>
    </location>
</feature>
<dbReference type="EMBL" id="CP127247">
    <property type="protein sequence ID" value="WIY26932.1"/>
    <property type="molecule type" value="Genomic_DNA"/>
</dbReference>
<dbReference type="InterPro" id="IPR000515">
    <property type="entry name" value="MetI-like"/>
</dbReference>
<sequence>MIAYIIRRLLAAIPTILVLIVASFFLMHFAPGGPFTSERPLPPQVLANIEARYGLDQPLWKQLYDYLFNIIFHFDFGPSFKFKDRDVNDIIAQGFPISFTYGSLSFLVATVVGVSLGIAAAIRHNTWIDYLAVGLGIAAQALPNFIMGPILILTFTLWLGLLPGGGWHGGQWQYLIMPVIALSTSYMGSIARITRSSMLEVLNSNFIRTAHAKGLPTRTVIWRHALKPTLLPVVSYLGPVFVYVLTGSVFVDMYFSTGGLGQAYVGSALSRDYAVLLGVTILYGILTVAVNLLTDLAYAWFDPKIRF</sequence>
<evidence type="ECO:0000256" key="5">
    <source>
        <dbReference type="ARBA" id="ARBA00022989"/>
    </source>
</evidence>
<evidence type="ECO:0000256" key="3">
    <source>
        <dbReference type="ARBA" id="ARBA00022475"/>
    </source>
</evidence>
<dbReference type="Gene3D" id="1.10.3720.10">
    <property type="entry name" value="MetI-like"/>
    <property type="match status" value="1"/>
</dbReference>
<keyword evidence="2 7" id="KW-0813">Transport</keyword>
<feature type="transmembrane region" description="Helical" evidence="7">
    <location>
        <begin position="275"/>
        <end position="301"/>
    </location>
</feature>
<dbReference type="SUPFAM" id="SSF161098">
    <property type="entry name" value="MetI-like"/>
    <property type="match status" value="1"/>
</dbReference>
<dbReference type="GO" id="GO:0005886">
    <property type="term" value="C:plasma membrane"/>
    <property type="evidence" value="ECO:0007669"/>
    <property type="project" value="UniProtKB-SubCell"/>
</dbReference>
<evidence type="ECO:0000256" key="7">
    <source>
        <dbReference type="RuleBase" id="RU363032"/>
    </source>
</evidence>
<keyword evidence="5 7" id="KW-1133">Transmembrane helix</keyword>
<feature type="transmembrane region" description="Helical" evidence="7">
    <location>
        <begin position="233"/>
        <end position="255"/>
    </location>
</feature>
<evidence type="ECO:0000256" key="1">
    <source>
        <dbReference type="ARBA" id="ARBA00004651"/>
    </source>
</evidence>
<dbReference type="GO" id="GO:0055085">
    <property type="term" value="P:transmembrane transport"/>
    <property type="evidence" value="ECO:0007669"/>
    <property type="project" value="InterPro"/>
</dbReference>
<evidence type="ECO:0000313" key="9">
    <source>
        <dbReference type="EMBL" id="WIY26932.1"/>
    </source>
</evidence>